<reference evidence="2 3" key="1">
    <citation type="submission" date="2018-12" db="EMBL/GenBank/DDBJ databases">
        <authorList>
            <consortium name="Pathogen Informatics"/>
        </authorList>
    </citation>
    <scope>NUCLEOTIDE SEQUENCE [LARGE SCALE GENOMIC DNA]</scope>
    <source>
        <strain evidence="2 3">NCTC10783</strain>
    </source>
</reference>
<feature type="compositionally biased region" description="Polar residues" evidence="1">
    <location>
        <begin position="118"/>
        <end position="132"/>
    </location>
</feature>
<gene>
    <name evidence="2" type="ORF">NCTC10783_01277</name>
</gene>
<dbReference type="EMBL" id="LR134300">
    <property type="protein sequence ID" value="VEE45425.1"/>
    <property type="molecule type" value="Genomic_DNA"/>
</dbReference>
<dbReference type="Proteomes" id="UP000278078">
    <property type="component" value="Chromosome"/>
</dbReference>
<proteinExistence type="predicted"/>
<organism evidence="2 3">
    <name type="scientific">Pseudomonas fluorescens</name>
    <dbReference type="NCBI Taxonomy" id="294"/>
    <lineage>
        <taxon>Bacteria</taxon>
        <taxon>Pseudomonadati</taxon>
        <taxon>Pseudomonadota</taxon>
        <taxon>Gammaproteobacteria</taxon>
        <taxon>Pseudomonadales</taxon>
        <taxon>Pseudomonadaceae</taxon>
        <taxon>Pseudomonas</taxon>
    </lineage>
</organism>
<evidence type="ECO:0000313" key="2">
    <source>
        <dbReference type="EMBL" id="VEE45425.1"/>
    </source>
</evidence>
<evidence type="ECO:0000313" key="3">
    <source>
        <dbReference type="Proteomes" id="UP000278078"/>
    </source>
</evidence>
<feature type="region of interest" description="Disordered" evidence="1">
    <location>
        <begin position="92"/>
        <end position="185"/>
    </location>
</feature>
<dbReference type="Pfam" id="PF07120">
    <property type="entry name" value="DUF1376"/>
    <property type="match status" value="1"/>
</dbReference>
<protein>
    <submittedName>
        <fullName evidence="2">Uncharacterized protein conserved in bacteria</fullName>
    </submittedName>
</protein>
<dbReference type="AlphaFoldDB" id="A0A448BJF2"/>
<name>A0A448BJF2_PSEFL</name>
<feature type="compositionally biased region" description="Basic and acidic residues" evidence="1">
    <location>
        <begin position="137"/>
        <end position="148"/>
    </location>
</feature>
<dbReference type="InterPro" id="IPR010781">
    <property type="entry name" value="DUF1376"/>
</dbReference>
<evidence type="ECO:0000256" key="1">
    <source>
        <dbReference type="SAM" id="MobiDB-lite"/>
    </source>
</evidence>
<accession>A0A448BJF2</accession>
<feature type="compositionally biased region" description="Low complexity" evidence="1">
    <location>
        <begin position="96"/>
        <end position="106"/>
    </location>
</feature>
<sequence>MAALPYIQLYVADYLADTMHLSTEEHGAYLLLIFNYWQTGKPIPKARLSRIARVPNDRWPAVEASLNEFFNDNGNEWVHERIERDLLAVDSTRNQRSAAGKASAAAKKARKEAEHQRNSNVRSTTVESSLQQNSTNRDTDTDTERDSPTDVGLVDASPQPGQSNDQDLFEPDQPEHLNGHQHGIKPCPAQAIADLYHQVLPQLPAVALLNDTRRRHLQARWREHEAHRSLDFWRELFETVKASPFLMGNVPGRNGAKPFRATFDWIIAPSNFVKIVEGNYHA</sequence>